<protein>
    <submittedName>
        <fullName evidence="1">Uncharacterized protein</fullName>
    </submittedName>
</protein>
<reference evidence="1" key="1">
    <citation type="submission" date="2020-04" db="EMBL/GenBank/DDBJ databases">
        <authorList>
            <person name="Chiriac C."/>
            <person name="Salcher M."/>
            <person name="Ghai R."/>
            <person name="Kavagutti S V."/>
        </authorList>
    </citation>
    <scope>NUCLEOTIDE SEQUENCE</scope>
</reference>
<organism evidence="1">
    <name type="scientific">uncultured Caudovirales phage</name>
    <dbReference type="NCBI Taxonomy" id="2100421"/>
    <lineage>
        <taxon>Viruses</taxon>
        <taxon>Duplodnaviria</taxon>
        <taxon>Heunggongvirae</taxon>
        <taxon>Uroviricota</taxon>
        <taxon>Caudoviricetes</taxon>
        <taxon>Peduoviridae</taxon>
        <taxon>Maltschvirus</taxon>
        <taxon>Maltschvirus maltsch</taxon>
    </lineage>
</organism>
<accession>A0A6J5L4F5</accession>
<evidence type="ECO:0000313" key="1">
    <source>
        <dbReference type="EMBL" id="CAB4129181.1"/>
    </source>
</evidence>
<gene>
    <name evidence="1" type="ORF">UFOVP112_279</name>
</gene>
<dbReference type="EMBL" id="LR796233">
    <property type="protein sequence ID" value="CAB4129181.1"/>
    <property type="molecule type" value="Genomic_DNA"/>
</dbReference>
<proteinExistence type="predicted"/>
<sequence>MSIVQKHIYQAEGDSAMISLWDWIESLPEIQRIAWCRAHARQRALIKAQIDAGNLVEDLTNGQIWTWKDQASADAFTNDPKYQLWFNRYIEENNLTYQLITE</sequence>
<name>A0A6J5L4F5_9CAUD</name>